<proteinExistence type="predicted"/>
<protein>
    <submittedName>
        <fullName evidence="2">Uncharacterized protein</fullName>
    </submittedName>
</protein>
<name>A0A8H7AJ34_9EURO</name>
<gene>
    <name evidence="2" type="ORF">GJ744_009863</name>
</gene>
<evidence type="ECO:0000313" key="2">
    <source>
        <dbReference type="EMBL" id="KAF7507966.1"/>
    </source>
</evidence>
<dbReference type="Proteomes" id="UP000606974">
    <property type="component" value="Unassembled WGS sequence"/>
</dbReference>
<accession>A0A8H7AJ34</accession>
<dbReference type="AlphaFoldDB" id="A0A8H7AJ34"/>
<evidence type="ECO:0000256" key="1">
    <source>
        <dbReference type="SAM" id="MobiDB-lite"/>
    </source>
</evidence>
<organism evidence="2 3">
    <name type="scientific">Endocarpon pusillum</name>
    <dbReference type="NCBI Taxonomy" id="364733"/>
    <lineage>
        <taxon>Eukaryota</taxon>
        <taxon>Fungi</taxon>
        <taxon>Dikarya</taxon>
        <taxon>Ascomycota</taxon>
        <taxon>Pezizomycotina</taxon>
        <taxon>Eurotiomycetes</taxon>
        <taxon>Chaetothyriomycetidae</taxon>
        <taxon>Verrucariales</taxon>
        <taxon>Verrucariaceae</taxon>
        <taxon>Endocarpon</taxon>
    </lineage>
</organism>
<feature type="region of interest" description="Disordered" evidence="1">
    <location>
        <begin position="1"/>
        <end position="131"/>
    </location>
</feature>
<dbReference type="EMBL" id="JAACFV010000060">
    <property type="protein sequence ID" value="KAF7507966.1"/>
    <property type="molecule type" value="Genomic_DNA"/>
</dbReference>
<evidence type="ECO:0000313" key="3">
    <source>
        <dbReference type="Proteomes" id="UP000606974"/>
    </source>
</evidence>
<sequence>MRNGDYAPGRGPGGAPAQRPEFAYRGGGGRNDDYYTLSPGGGFYGPSEDDYTPSPGGSNYSPSEDDFIPSPSIGRGQKRFDQWPTTKGSNPSGPPTRPGSSLRTAGNRKGPSPLGPGVSTPPPASLQGIET</sequence>
<keyword evidence="3" id="KW-1185">Reference proteome</keyword>
<reference evidence="2" key="1">
    <citation type="submission" date="2020-02" db="EMBL/GenBank/DDBJ databases">
        <authorList>
            <person name="Palmer J.M."/>
        </authorList>
    </citation>
    <scope>NUCLEOTIDE SEQUENCE</scope>
    <source>
        <strain evidence="2">EPUS1.4</strain>
        <tissue evidence="2">Thallus</tissue>
    </source>
</reference>
<comment type="caution">
    <text evidence="2">The sequence shown here is derived from an EMBL/GenBank/DDBJ whole genome shotgun (WGS) entry which is preliminary data.</text>
</comment>